<dbReference type="Proteomes" id="UP000242715">
    <property type="component" value="Unassembled WGS sequence"/>
</dbReference>
<gene>
    <name evidence="1" type="ORF">TSUD_241550</name>
</gene>
<keyword evidence="2" id="KW-1185">Reference proteome</keyword>
<sequence length="92" mass="10520">MMIQNIVFKRRENPTKKIVNDANGILTEIYAATVTDLDQRQDRDDIAMVTAPKRKNDNDFNHSASKEVLEKKIVHVHTDTTQNNTRTQSALP</sequence>
<proteinExistence type="predicted"/>
<protein>
    <submittedName>
        <fullName evidence="1">Uncharacterized protein</fullName>
    </submittedName>
</protein>
<organism evidence="1 2">
    <name type="scientific">Trifolium subterraneum</name>
    <name type="common">Subterranean clover</name>
    <dbReference type="NCBI Taxonomy" id="3900"/>
    <lineage>
        <taxon>Eukaryota</taxon>
        <taxon>Viridiplantae</taxon>
        <taxon>Streptophyta</taxon>
        <taxon>Embryophyta</taxon>
        <taxon>Tracheophyta</taxon>
        <taxon>Spermatophyta</taxon>
        <taxon>Magnoliopsida</taxon>
        <taxon>eudicotyledons</taxon>
        <taxon>Gunneridae</taxon>
        <taxon>Pentapetalae</taxon>
        <taxon>rosids</taxon>
        <taxon>fabids</taxon>
        <taxon>Fabales</taxon>
        <taxon>Fabaceae</taxon>
        <taxon>Papilionoideae</taxon>
        <taxon>50 kb inversion clade</taxon>
        <taxon>NPAAA clade</taxon>
        <taxon>Hologalegina</taxon>
        <taxon>IRL clade</taxon>
        <taxon>Trifolieae</taxon>
        <taxon>Trifolium</taxon>
    </lineage>
</organism>
<dbReference type="EMBL" id="DF975181">
    <property type="protein sequence ID" value="GAU51496.1"/>
    <property type="molecule type" value="Genomic_DNA"/>
</dbReference>
<dbReference type="AlphaFoldDB" id="A0A2Z6P6V7"/>
<reference evidence="2" key="1">
    <citation type="journal article" date="2017" name="Front. Plant Sci.">
        <title>Climate Clever Clovers: New Paradigm to Reduce the Environmental Footprint of Ruminants by Breeding Low Methanogenic Forages Utilizing Haplotype Variation.</title>
        <authorList>
            <person name="Kaur P."/>
            <person name="Appels R."/>
            <person name="Bayer P.E."/>
            <person name="Keeble-Gagnere G."/>
            <person name="Wang J."/>
            <person name="Hirakawa H."/>
            <person name="Shirasawa K."/>
            <person name="Vercoe P."/>
            <person name="Stefanova K."/>
            <person name="Durmic Z."/>
            <person name="Nichols P."/>
            <person name="Revell C."/>
            <person name="Isobe S.N."/>
            <person name="Edwards D."/>
            <person name="Erskine W."/>
        </authorList>
    </citation>
    <scope>NUCLEOTIDE SEQUENCE [LARGE SCALE GENOMIC DNA]</scope>
    <source>
        <strain evidence="2">cv. Daliak</strain>
    </source>
</reference>
<accession>A0A2Z6P6V7</accession>
<name>A0A2Z6P6V7_TRISU</name>
<evidence type="ECO:0000313" key="2">
    <source>
        <dbReference type="Proteomes" id="UP000242715"/>
    </source>
</evidence>
<evidence type="ECO:0000313" key="1">
    <source>
        <dbReference type="EMBL" id="GAU51496.1"/>
    </source>
</evidence>